<dbReference type="EMBL" id="SEWF01000037">
    <property type="protein sequence ID" value="RYU93754.1"/>
    <property type="molecule type" value="Genomic_DNA"/>
</dbReference>
<keyword evidence="3" id="KW-1185">Reference proteome</keyword>
<organism evidence="1 3">
    <name type="scientific">Emticicia agri</name>
    <dbReference type="NCBI Taxonomy" id="2492393"/>
    <lineage>
        <taxon>Bacteria</taxon>
        <taxon>Pseudomonadati</taxon>
        <taxon>Bacteroidota</taxon>
        <taxon>Cytophagia</taxon>
        <taxon>Cytophagales</taxon>
        <taxon>Leadbetterellaceae</taxon>
        <taxon>Emticicia</taxon>
    </lineage>
</organism>
<sequence length="60" mass="7049">MRTKYKTSTRSALAEQYKVSLPTFRKWLMRIPDLELSETQRTLTPKQVEKICTHLGEPPD</sequence>
<gene>
    <name evidence="2" type="ORF">EWM59_20305</name>
    <name evidence="1" type="ORF">EWM59_25740</name>
</gene>
<dbReference type="OrthoDB" id="966000at2"/>
<dbReference type="RefSeq" id="WP_130023084.1">
    <property type="nucleotide sequence ID" value="NZ_SEWF01000037.1"/>
</dbReference>
<evidence type="ECO:0008006" key="4">
    <source>
        <dbReference type="Google" id="ProtNLM"/>
    </source>
</evidence>
<protein>
    <recommendedName>
        <fullName evidence="4">DUF4248 domain-containing protein</fullName>
    </recommendedName>
</protein>
<name>A0A4Q5LT43_9BACT</name>
<reference evidence="1 3" key="1">
    <citation type="submission" date="2019-02" db="EMBL/GenBank/DDBJ databases">
        <title>Bacterial novel species Emticicia sp. 17J42-9 isolated from soil.</title>
        <authorList>
            <person name="Jung H.-Y."/>
        </authorList>
    </citation>
    <scope>NUCLEOTIDE SEQUENCE [LARGE SCALE GENOMIC DNA]</scope>
    <source>
        <strain evidence="1 3">17J42-9</strain>
    </source>
</reference>
<dbReference type="EMBL" id="SEWF01000076">
    <property type="protein sequence ID" value="RYU92712.1"/>
    <property type="molecule type" value="Genomic_DNA"/>
</dbReference>
<comment type="caution">
    <text evidence="1">The sequence shown here is derived from an EMBL/GenBank/DDBJ whole genome shotgun (WGS) entry which is preliminary data.</text>
</comment>
<accession>A0A4Q5LT43</accession>
<evidence type="ECO:0000313" key="2">
    <source>
        <dbReference type="EMBL" id="RYU93754.1"/>
    </source>
</evidence>
<dbReference type="AlphaFoldDB" id="A0A4Q5LT43"/>
<evidence type="ECO:0000313" key="1">
    <source>
        <dbReference type="EMBL" id="RYU92712.1"/>
    </source>
</evidence>
<proteinExistence type="predicted"/>
<evidence type="ECO:0000313" key="3">
    <source>
        <dbReference type="Proteomes" id="UP000293162"/>
    </source>
</evidence>
<dbReference type="Proteomes" id="UP000293162">
    <property type="component" value="Unassembled WGS sequence"/>
</dbReference>